<dbReference type="Gene3D" id="2.120.10.80">
    <property type="entry name" value="Kelch-type beta propeller"/>
    <property type="match status" value="1"/>
</dbReference>
<keyword evidence="4" id="KW-1185">Reference proteome</keyword>
<evidence type="ECO:0000313" key="3">
    <source>
        <dbReference type="EnsemblMetazoa" id="CJA04753.1"/>
    </source>
</evidence>
<name>A0A8R1HQB3_CAEJA</name>
<sequence length="131" mass="14800">MRTRRTGCSAISILDNVCMVIGGFNGSKRLDSAEMYDVREGIWHPVSLMHTSRSNFGACHADDYSVYVAGGFDGQTTTKDSERLDLRNRRWQSLPDMNEAKSALRLVKLADHAFLDELFEIPDDVEVVTNW</sequence>
<dbReference type="SUPFAM" id="SSF117281">
    <property type="entry name" value="Kelch motif"/>
    <property type="match status" value="1"/>
</dbReference>
<evidence type="ECO:0000313" key="4">
    <source>
        <dbReference type="Proteomes" id="UP000005237"/>
    </source>
</evidence>
<dbReference type="InterPro" id="IPR006652">
    <property type="entry name" value="Kelch_1"/>
</dbReference>
<dbReference type="Proteomes" id="UP000005237">
    <property type="component" value="Unassembled WGS sequence"/>
</dbReference>
<reference evidence="3" key="2">
    <citation type="submission" date="2022-06" db="UniProtKB">
        <authorList>
            <consortium name="EnsemblMetazoa"/>
        </authorList>
    </citation>
    <scope>IDENTIFICATION</scope>
    <source>
        <strain evidence="3">DF5081</strain>
    </source>
</reference>
<dbReference type="InterPro" id="IPR015915">
    <property type="entry name" value="Kelch-typ_b-propeller"/>
</dbReference>
<keyword evidence="2" id="KW-0677">Repeat</keyword>
<evidence type="ECO:0000256" key="2">
    <source>
        <dbReference type="ARBA" id="ARBA00022737"/>
    </source>
</evidence>
<evidence type="ECO:0000256" key="1">
    <source>
        <dbReference type="ARBA" id="ARBA00022441"/>
    </source>
</evidence>
<dbReference type="Pfam" id="PF01344">
    <property type="entry name" value="Kelch_1"/>
    <property type="match status" value="2"/>
</dbReference>
<evidence type="ECO:0008006" key="5">
    <source>
        <dbReference type="Google" id="ProtNLM"/>
    </source>
</evidence>
<dbReference type="PANTHER" id="PTHR46344">
    <property type="entry name" value="OS02G0202900 PROTEIN"/>
    <property type="match status" value="1"/>
</dbReference>
<reference evidence="4" key="1">
    <citation type="submission" date="2010-08" db="EMBL/GenBank/DDBJ databases">
        <authorList>
            <consortium name="Caenorhabditis japonica Sequencing Consortium"/>
            <person name="Wilson R.K."/>
        </authorList>
    </citation>
    <scope>NUCLEOTIDE SEQUENCE [LARGE SCALE GENOMIC DNA]</scope>
    <source>
        <strain evidence="4">DF5081</strain>
    </source>
</reference>
<keyword evidence="1" id="KW-0880">Kelch repeat</keyword>
<dbReference type="AlphaFoldDB" id="A0A8R1HQB3"/>
<proteinExistence type="predicted"/>
<dbReference type="SMART" id="SM00612">
    <property type="entry name" value="Kelch"/>
    <property type="match status" value="2"/>
</dbReference>
<accession>A0A8R1HQB3</accession>
<organism evidence="3 4">
    <name type="scientific">Caenorhabditis japonica</name>
    <dbReference type="NCBI Taxonomy" id="281687"/>
    <lineage>
        <taxon>Eukaryota</taxon>
        <taxon>Metazoa</taxon>
        <taxon>Ecdysozoa</taxon>
        <taxon>Nematoda</taxon>
        <taxon>Chromadorea</taxon>
        <taxon>Rhabditida</taxon>
        <taxon>Rhabditina</taxon>
        <taxon>Rhabditomorpha</taxon>
        <taxon>Rhabditoidea</taxon>
        <taxon>Rhabditidae</taxon>
        <taxon>Peloderinae</taxon>
        <taxon>Caenorhabditis</taxon>
    </lineage>
</organism>
<dbReference type="PANTHER" id="PTHR46344:SF27">
    <property type="entry name" value="KELCH REPEAT SUPERFAMILY PROTEIN"/>
    <property type="match status" value="1"/>
</dbReference>
<dbReference type="EnsemblMetazoa" id="CJA04753.1">
    <property type="protein sequence ID" value="CJA04753.1"/>
    <property type="gene ID" value="WBGene00123956"/>
</dbReference>
<protein>
    <recommendedName>
        <fullName evidence="5">Kelch repeat protein</fullName>
    </recommendedName>
</protein>